<dbReference type="EMBL" id="LR797360">
    <property type="protein sequence ID" value="CAB4205587.1"/>
    <property type="molecule type" value="Genomic_DNA"/>
</dbReference>
<evidence type="ECO:0000313" key="2">
    <source>
        <dbReference type="EMBL" id="CAB4205587.1"/>
    </source>
</evidence>
<accession>A0A6J5S9B4</accession>
<gene>
    <name evidence="1" type="ORF">UFOVP1286_48</name>
    <name evidence="2" type="ORF">UFOVP1407_78</name>
    <name evidence="3" type="ORF">UFOVP1640_45</name>
</gene>
<dbReference type="EMBL" id="LR797247">
    <property type="protein sequence ID" value="CAB4195868.1"/>
    <property type="molecule type" value="Genomic_DNA"/>
</dbReference>
<reference evidence="2" key="1">
    <citation type="submission" date="2020-05" db="EMBL/GenBank/DDBJ databases">
        <authorList>
            <person name="Chiriac C."/>
            <person name="Salcher M."/>
            <person name="Ghai R."/>
            <person name="Kavagutti S V."/>
        </authorList>
    </citation>
    <scope>NUCLEOTIDE SEQUENCE</scope>
</reference>
<evidence type="ECO:0000313" key="1">
    <source>
        <dbReference type="EMBL" id="CAB4195868.1"/>
    </source>
</evidence>
<name>A0A6J5S9B4_9CAUD</name>
<sequence length="60" mass="7084">MITEHSKKIAYAEGYHSGMLNEVFDNPYEDFDLRVQFNYGYRTATDRIDSLISNNLREYA</sequence>
<evidence type="ECO:0000313" key="3">
    <source>
        <dbReference type="EMBL" id="CAB4221644.1"/>
    </source>
</evidence>
<protein>
    <submittedName>
        <fullName evidence="2">Uncharacterized protein</fullName>
    </submittedName>
</protein>
<dbReference type="EMBL" id="LR797504">
    <property type="protein sequence ID" value="CAB4221644.1"/>
    <property type="molecule type" value="Genomic_DNA"/>
</dbReference>
<proteinExistence type="predicted"/>
<organism evidence="2">
    <name type="scientific">uncultured Caudovirales phage</name>
    <dbReference type="NCBI Taxonomy" id="2100421"/>
    <lineage>
        <taxon>Viruses</taxon>
        <taxon>Duplodnaviria</taxon>
        <taxon>Heunggongvirae</taxon>
        <taxon>Uroviricota</taxon>
        <taxon>Caudoviricetes</taxon>
        <taxon>Peduoviridae</taxon>
        <taxon>Maltschvirus</taxon>
        <taxon>Maltschvirus maltsch</taxon>
    </lineage>
</organism>